<protein>
    <recommendedName>
        <fullName evidence="16">Cytochrome P450</fullName>
    </recommendedName>
</protein>
<dbReference type="GO" id="GO:0016709">
    <property type="term" value="F:oxidoreductase activity, acting on paired donors, with incorporation or reduction of molecular oxygen, NAD(P)H as one donor, and incorporation of one atom of oxygen"/>
    <property type="evidence" value="ECO:0007669"/>
    <property type="project" value="TreeGrafter"/>
</dbReference>
<evidence type="ECO:0000256" key="2">
    <source>
        <dbReference type="ARBA" id="ARBA00004167"/>
    </source>
</evidence>
<dbReference type="HOGENOM" id="CLU_001570_29_6_1"/>
<proteinExistence type="inferred from homology"/>
<dbReference type="Proteomes" id="UP000008694">
    <property type="component" value="Unassembled WGS sequence"/>
</dbReference>
<evidence type="ECO:0000256" key="7">
    <source>
        <dbReference type="ARBA" id="ARBA00022989"/>
    </source>
</evidence>
<dbReference type="EMBL" id="GL348715">
    <property type="protein sequence ID" value="EFH59486.1"/>
    <property type="molecule type" value="Genomic_DNA"/>
</dbReference>
<keyword evidence="8 13" id="KW-0560">Oxidoreductase</keyword>
<dbReference type="InterPro" id="IPR002403">
    <property type="entry name" value="Cyt_P450_E_grp-IV"/>
</dbReference>
<comment type="subcellular location">
    <subcellularLocation>
        <location evidence="2">Membrane</location>
        <topology evidence="2">Single-pass membrane protein</topology>
    </subcellularLocation>
</comment>
<dbReference type="GO" id="GO:0016020">
    <property type="term" value="C:membrane"/>
    <property type="evidence" value="ECO:0007669"/>
    <property type="project" value="UniProtKB-SubCell"/>
</dbReference>
<gene>
    <name evidence="14" type="ORF">ARALYDRAFT_898417</name>
</gene>
<dbReference type="InterPro" id="IPR036396">
    <property type="entry name" value="Cyt_P450_sf"/>
</dbReference>
<evidence type="ECO:0000256" key="1">
    <source>
        <dbReference type="ARBA" id="ARBA00001971"/>
    </source>
</evidence>
<reference evidence="15" key="1">
    <citation type="journal article" date="2011" name="Nat. Genet.">
        <title>The Arabidopsis lyrata genome sequence and the basis of rapid genome size change.</title>
        <authorList>
            <person name="Hu T.T."/>
            <person name="Pattyn P."/>
            <person name="Bakker E.G."/>
            <person name="Cao J."/>
            <person name="Cheng J.-F."/>
            <person name="Clark R.M."/>
            <person name="Fahlgren N."/>
            <person name="Fawcett J.A."/>
            <person name="Grimwood J."/>
            <person name="Gundlach H."/>
            <person name="Haberer G."/>
            <person name="Hollister J.D."/>
            <person name="Ossowski S."/>
            <person name="Ottilar R.P."/>
            <person name="Salamov A.A."/>
            <person name="Schneeberger K."/>
            <person name="Spannagl M."/>
            <person name="Wang X."/>
            <person name="Yang L."/>
            <person name="Nasrallah M.E."/>
            <person name="Bergelson J."/>
            <person name="Carrington J.C."/>
            <person name="Gaut B.S."/>
            <person name="Schmutz J."/>
            <person name="Mayer K.F.X."/>
            <person name="Van de Peer Y."/>
            <person name="Grigoriev I.V."/>
            <person name="Nordborg M."/>
            <person name="Weigel D."/>
            <person name="Guo Y.-L."/>
        </authorList>
    </citation>
    <scope>NUCLEOTIDE SEQUENCE [LARGE SCALE GENOMIC DNA]</scope>
    <source>
        <strain evidence="15">cv. MN47</strain>
    </source>
</reference>
<dbReference type="eggNOG" id="KOG0156">
    <property type="taxonomic scope" value="Eukaryota"/>
</dbReference>
<organism evidence="15">
    <name type="scientific">Arabidopsis lyrata subsp. lyrata</name>
    <name type="common">Lyre-leaved rock-cress</name>
    <dbReference type="NCBI Taxonomy" id="81972"/>
    <lineage>
        <taxon>Eukaryota</taxon>
        <taxon>Viridiplantae</taxon>
        <taxon>Streptophyta</taxon>
        <taxon>Embryophyta</taxon>
        <taxon>Tracheophyta</taxon>
        <taxon>Spermatophyta</taxon>
        <taxon>Magnoliopsida</taxon>
        <taxon>eudicotyledons</taxon>
        <taxon>Gunneridae</taxon>
        <taxon>Pentapetalae</taxon>
        <taxon>rosids</taxon>
        <taxon>malvids</taxon>
        <taxon>Brassicales</taxon>
        <taxon>Brassicaceae</taxon>
        <taxon>Camelineae</taxon>
        <taxon>Arabidopsis</taxon>
    </lineage>
</organism>
<dbReference type="SUPFAM" id="SSF48264">
    <property type="entry name" value="Cytochrome P450"/>
    <property type="match status" value="1"/>
</dbReference>
<evidence type="ECO:0000256" key="8">
    <source>
        <dbReference type="ARBA" id="ARBA00023002"/>
    </source>
</evidence>
<keyword evidence="10 13" id="KW-0503">Monooxygenase</keyword>
<evidence type="ECO:0000256" key="5">
    <source>
        <dbReference type="ARBA" id="ARBA00022692"/>
    </source>
</evidence>
<evidence type="ECO:0000313" key="14">
    <source>
        <dbReference type="EMBL" id="EFH59486.1"/>
    </source>
</evidence>
<dbReference type="InterPro" id="IPR017972">
    <property type="entry name" value="Cyt_P450_CS"/>
</dbReference>
<evidence type="ECO:0000256" key="10">
    <source>
        <dbReference type="ARBA" id="ARBA00023033"/>
    </source>
</evidence>
<evidence type="ECO:0000256" key="9">
    <source>
        <dbReference type="ARBA" id="ARBA00023004"/>
    </source>
</evidence>
<evidence type="ECO:0000256" key="6">
    <source>
        <dbReference type="ARBA" id="ARBA00022723"/>
    </source>
</evidence>
<sequence>MRDPDYWEDPDEFKPERFLLASSSRSRQDDERREKALKYIPFGGGRRGCPGENLAYVILGNVVGMMVQGFEWRNEGAKVDLEESIKGLTLTMAHPPKFTPVGRTSDPLNLNQQS</sequence>
<evidence type="ECO:0000256" key="3">
    <source>
        <dbReference type="ARBA" id="ARBA00010617"/>
    </source>
</evidence>
<evidence type="ECO:0000256" key="11">
    <source>
        <dbReference type="ARBA" id="ARBA00023136"/>
    </source>
</evidence>
<evidence type="ECO:0000256" key="13">
    <source>
        <dbReference type="RuleBase" id="RU000461"/>
    </source>
</evidence>
<keyword evidence="6 12" id="KW-0479">Metal-binding</keyword>
<evidence type="ECO:0008006" key="16">
    <source>
        <dbReference type="Google" id="ProtNLM"/>
    </source>
</evidence>
<dbReference type="AlphaFoldDB" id="D7LAW2"/>
<dbReference type="STRING" id="81972.D7LAW2"/>
<evidence type="ECO:0000256" key="12">
    <source>
        <dbReference type="PIRSR" id="PIRSR602403-1"/>
    </source>
</evidence>
<keyword evidence="11" id="KW-0472">Membrane</keyword>
<keyword evidence="7" id="KW-1133">Transmembrane helix</keyword>
<evidence type="ECO:0000313" key="15">
    <source>
        <dbReference type="Proteomes" id="UP000008694"/>
    </source>
</evidence>
<dbReference type="InterPro" id="IPR001128">
    <property type="entry name" value="Cyt_P450"/>
</dbReference>
<name>D7LAW2_ARALL</name>
<keyword evidence="9 12" id="KW-0408">Iron</keyword>
<keyword evidence="15" id="KW-1185">Reference proteome</keyword>
<dbReference type="InterPro" id="IPR051103">
    <property type="entry name" value="Plant_metabolite_P450s"/>
</dbReference>
<comment type="similarity">
    <text evidence="3 13">Belongs to the cytochrome P450 family.</text>
</comment>
<dbReference type="PANTHER" id="PTHR24298">
    <property type="entry name" value="FLAVONOID 3'-MONOOXYGENASE-RELATED"/>
    <property type="match status" value="1"/>
</dbReference>
<dbReference type="PROSITE" id="PS00086">
    <property type="entry name" value="CYTOCHROME_P450"/>
    <property type="match status" value="1"/>
</dbReference>
<keyword evidence="5" id="KW-0812">Transmembrane</keyword>
<dbReference type="Gene3D" id="1.10.630.10">
    <property type="entry name" value="Cytochrome P450"/>
    <property type="match status" value="1"/>
</dbReference>
<dbReference type="Pfam" id="PF00067">
    <property type="entry name" value="p450"/>
    <property type="match status" value="1"/>
</dbReference>
<dbReference type="Gramene" id="scaffold_302387.1">
    <property type="protein sequence ID" value="scaffold_302387.1"/>
    <property type="gene ID" value="scaffold_302387.1"/>
</dbReference>
<dbReference type="GO" id="GO:0005506">
    <property type="term" value="F:iron ion binding"/>
    <property type="evidence" value="ECO:0007669"/>
    <property type="project" value="InterPro"/>
</dbReference>
<evidence type="ECO:0000256" key="4">
    <source>
        <dbReference type="ARBA" id="ARBA00022617"/>
    </source>
</evidence>
<accession>D7LAW2</accession>
<feature type="binding site" description="axial binding residue" evidence="12">
    <location>
        <position position="49"/>
    </location>
    <ligand>
        <name>heme</name>
        <dbReference type="ChEBI" id="CHEBI:30413"/>
    </ligand>
    <ligandPart>
        <name>Fe</name>
        <dbReference type="ChEBI" id="CHEBI:18248"/>
    </ligandPart>
</feature>
<keyword evidence="4 12" id="KW-0349">Heme</keyword>
<dbReference type="GO" id="GO:0020037">
    <property type="term" value="F:heme binding"/>
    <property type="evidence" value="ECO:0007669"/>
    <property type="project" value="InterPro"/>
</dbReference>
<dbReference type="PRINTS" id="PR00465">
    <property type="entry name" value="EP450IV"/>
</dbReference>
<comment type="cofactor">
    <cofactor evidence="1 12">
        <name>heme</name>
        <dbReference type="ChEBI" id="CHEBI:30413"/>
    </cofactor>
</comment>
<dbReference type="PANTHER" id="PTHR24298:SF819">
    <property type="entry name" value="CYTOCHROME P450, FAMILY 705, SUBFAMILY A, POLYPEPTIDE 15-RELATED"/>
    <property type="match status" value="1"/>
</dbReference>